<name>A0A7W6ETR5_9BACT</name>
<dbReference type="RefSeq" id="WP_183979813.1">
    <property type="nucleotide sequence ID" value="NZ_JACIBY010000022.1"/>
</dbReference>
<keyword evidence="3" id="KW-1185">Reference proteome</keyword>
<dbReference type="Proteomes" id="UP000541352">
    <property type="component" value="Unassembled WGS sequence"/>
</dbReference>
<organism evidence="2 3">
    <name type="scientific">Runella defluvii</name>
    <dbReference type="NCBI Taxonomy" id="370973"/>
    <lineage>
        <taxon>Bacteria</taxon>
        <taxon>Pseudomonadati</taxon>
        <taxon>Bacteroidota</taxon>
        <taxon>Cytophagia</taxon>
        <taxon>Cytophagales</taxon>
        <taxon>Spirosomataceae</taxon>
        <taxon>Runella</taxon>
    </lineage>
</organism>
<gene>
    <name evidence="2" type="ORF">FHS57_005891</name>
</gene>
<evidence type="ECO:0000256" key="1">
    <source>
        <dbReference type="SAM" id="MobiDB-lite"/>
    </source>
</evidence>
<dbReference type="NCBIfam" id="NF041924">
    <property type="entry name" value="QatB"/>
    <property type="match status" value="1"/>
</dbReference>
<comment type="caution">
    <text evidence="2">The sequence shown here is derived from an EMBL/GenBank/DDBJ whole genome shotgun (WGS) entry which is preliminary data.</text>
</comment>
<protein>
    <submittedName>
        <fullName evidence="2">Uncharacterized protein</fullName>
    </submittedName>
</protein>
<feature type="region of interest" description="Disordered" evidence="1">
    <location>
        <begin position="1"/>
        <end position="43"/>
    </location>
</feature>
<dbReference type="InterPro" id="IPR049675">
    <property type="entry name" value="QatB"/>
</dbReference>
<sequence>MGTSSSFGGSKPNSSLLPSWANVDNDINPQEETPKNGKWQGAKSALGRVVSGTSGASIGNAARSYVRGLGGAKSAARSSQKGSQAIGGFGGFLSSVSGSGFNETLAEYGLQNCIGKPVQIVFANIADKFAPSGGIPQDDYIREAILKALDCLWEKYETEGRNVDTLENLNQEDIQEAMLTAVTAFIFSRWIHETGIAIEKKMVDISVVASTEEEARSFIKEEVRNAFSNQNMINYDYRSVQTDKNMDSIFETAYSFIEQSK</sequence>
<accession>A0A7W6ETR5</accession>
<feature type="compositionally biased region" description="Low complexity" evidence="1">
    <location>
        <begin position="1"/>
        <end position="15"/>
    </location>
</feature>
<dbReference type="EMBL" id="JACIBY010000022">
    <property type="protein sequence ID" value="MBB3841862.1"/>
    <property type="molecule type" value="Genomic_DNA"/>
</dbReference>
<evidence type="ECO:0000313" key="2">
    <source>
        <dbReference type="EMBL" id="MBB3841862.1"/>
    </source>
</evidence>
<proteinExistence type="predicted"/>
<evidence type="ECO:0000313" key="3">
    <source>
        <dbReference type="Proteomes" id="UP000541352"/>
    </source>
</evidence>
<dbReference type="AlphaFoldDB" id="A0A7W6ETR5"/>
<reference evidence="2 3" key="1">
    <citation type="submission" date="2020-08" db="EMBL/GenBank/DDBJ databases">
        <title>Genomic Encyclopedia of Type Strains, Phase IV (KMG-IV): sequencing the most valuable type-strain genomes for metagenomic binning, comparative biology and taxonomic classification.</title>
        <authorList>
            <person name="Goeker M."/>
        </authorList>
    </citation>
    <scope>NUCLEOTIDE SEQUENCE [LARGE SCALE GENOMIC DNA]</scope>
    <source>
        <strain evidence="2 3">DSM 17976</strain>
    </source>
</reference>